<sequence length="54" mass="6231">MNVKPKCASWTSRRRYAPPVKGRPRPPIASSWICTATWESRLPRCLPRGRVKPK</sequence>
<reference evidence="1" key="1">
    <citation type="submission" date="2020-05" db="EMBL/GenBank/DDBJ databases">
        <authorList>
            <person name="Chiriac C."/>
            <person name="Salcher M."/>
            <person name="Ghai R."/>
            <person name="Kavagutti S V."/>
        </authorList>
    </citation>
    <scope>NUCLEOTIDE SEQUENCE</scope>
</reference>
<dbReference type="EMBL" id="CAEZXP010000001">
    <property type="protein sequence ID" value="CAB4686296.1"/>
    <property type="molecule type" value="Genomic_DNA"/>
</dbReference>
<organism evidence="1">
    <name type="scientific">freshwater metagenome</name>
    <dbReference type="NCBI Taxonomy" id="449393"/>
    <lineage>
        <taxon>unclassified sequences</taxon>
        <taxon>metagenomes</taxon>
        <taxon>ecological metagenomes</taxon>
    </lineage>
</organism>
<proteinExistence type="predicted"/>
<gene>
    <name evidence="1" type="ORF">UFOPK2399_00319</name>
</gene>
<dbReference type="AlphaFoldDB" id="A0A6J6NJE7"/>
<evidence type="ECO:0000313" key="1">
    <source>
        <dbReference type="EMBL" id="CAB4686296.1"/>
    </source>
</evidence>
<name>A0A6J6NJE7_9ZZZZ</name>
<protein>
    <submittedName>
        <fullName evidence="1">Unannotated protein</fullName>
    </submittedName>
</protein>
<accession>A0A6J6NJE7</accession>